<dbReference type="AlphaFoldDB" id="A0A5B6UVH6"/>
<evidence type="ECO:0000313" key="2">
    <source>
        <dbReference type="Proteomes" id="UP000325315"/>
    </source>
</evidence>
<dbReference type="EMBL" id="SMMG02000009">
    <property type="protein sequence ID" value="KAA3461288.1"/>
    <property type="molecule type" value="Genomic_DNA"/>
</dbReference>
<dbReference type="Proteomes" id="UP000325315">
    <property type="component" value="Unassembled WGS sequence"/>
</dbReference>
<name>A0A5B6UVH6_9ROSI</name>
<dbReference type="OrthoDB" id="6500128at2759"/>
<reference evidence="2" key="1">
    <citation type="journal article" date="2019" name="Plant Biotechnol. J.">
        <title>Genome sequencing of the Australian wild diploid species Gossypium australe highlights disease resistance and delayed gland morphogenesis.</title>
        <authorList>
            <person name="Cai Y."/>
            <person name="Cai X."/>
            <person name="Wang Q."/>
            <person name="Wang P."/>
            <person name="Zhang Y."/>
            <person name="Cai C."/>
            <person name="Xu Y."/>
            <person name="Wang K."/>
            <person name="Zhou Z."/>
            <person name="Wang C."/>
            <person name="Geng S."/>
            <person name="Li B."/>
            <person name="Dong Q."/>
            <person name="Hou Y."/>
            <person name="Wang H."/>
            <person name="Ai P."/>
            <person name="Liu Z."/>
            <person name="Yi F."/>
            <person name="Sun M."/>
            <person name="An G."/>
            <person name="Cheng J."/>
            <person name="Zhang Y."/>
            <person name="Shi Q."/>
            <person name="Xie Y."/>
            <person name="Shi X."/>
            <person name="Chang Y."/>
            <person name="Huang F."/>
            <person name="Chen Y."/>
            <person name="Hong S."/>
            <person name="Mi L."/>
            <person name="Sun Q."/>
            <person name="Zhang L."/>
            <person name="Zhou B."/>
            <person name="Peng R."/>
            <person name="Zhang X."/>
            <person name="Liu F."/>
        </authorList>
    </citation>
    <scope>NUCLEOTIDE SEQUENCE [LARGE SCALE GENOMIC DNA]</scope>
    <source>
        <strain evidence="2">cv. PA1801</strain>
    </source>
</reference>
<protein>
    <submittedName>
        <fullName evidence="1">ABC transporter C family member 13 isoform X3</fullName>
    </submittedName>
</protein>
<comment type="caution">
    <text evidence="1">The sequence shown here is derived from an EMBL/GenBank/DDBJ whole genome shotgun (WGS) entry which is preliminary data.</text>
</comment>
<sequence length="154" mass="17729">MFQFVKKRCRFHLRISGVLVYKCRKYVLRQDDDICHSLSHSDLPDYFHRVPNFFPPISPSCCFAIFFPNFPHSEINFDSSLRHCKRKLFVSSLRVLIFSPPSPLETSVRRGFNDFIGFAGPLLLNKLIRFLQQGSGNLDGYVLTISLGLVSVVK</sequence>
<evidence type="ECO:0000313" key="1">
    <source>
        <dbReference type="EMBL" id="KAA3461288.1"/>
    </source>
</evidence>
<accession>A0A5B6UVH6</accession>
<organism evidence="1 2">
    <name type="scientific">Gossypium australe</name>
    <dbReference type="NCBI Taxonomy" id="47621"/>
    <lineage>
        <taxon>Eukaryota</taxon>
        <taxon>Viridiplantae</taxon>
        <taxon>Streptophyta</taxon>
        <taxon>Embryophyta</taxon>
        <taxon>Tracheophyta</taxon>
        <taxon>Spermatophyta</taxon>
        <taxon>Magnoliopsida</taxon>
        <taxon>eudicotyledons</taxon>
        <taxon>Gunneridae</taxon>
        <taxon>Pentapetalae</taxon>
        <taxon>rosids</taxon>
        <taxon>malvids</taxon>
        <taxon>Malvales</taxon>
        <taxon>Malvaceae</taxon>
        <taxon>Malvoideae</taxon>
        <taxon>Gossypium</taxon>
    </lineage>
</organism>
<proteinExistence type="predicted"/>
<keyword evidence="2" id="KW-1185">Reference proteome</keyword>
<gene>
    <name evidence="1" type="ORF">EPI10_027867</name>
</gene>